<reference evidence="3" key="1">
    <citation type="thesis" date="2021" institute="BYU ScholarsArchive" country="Provo, UT, USA">
        <title>Applications of and Algorithms for Genome Assembly and Genomic Analyses with an Emphasis on Marine Teleosts.</title>
        <authorList>
            <person name="Pickett B.D."/>
        </authorList>
    </citation>
    <scope>NUCLEOTIDE SEQUENCE</scope>
    <source>
        <strain evidence="3">HI-2016</strain>
    </source>
</reference>
<dbReference type="OrthoDB" id="2157866at2759"/>
<evidence type="ECO:0008006" key="5">
    <source>
        <dbReference type="Google" id="ProtNLM"/>
    </source>
</evidence>
<feature type="non-terminal residue" evidence="3">
    <location>
        <position position="1"/>
    </location>
</feature>
<keyword evidence="4" id="KW-1185">Reference proteome</keyword>
<protein>
    <recommendedName>
        <fullName evidence="5">SAM domain-containing protein</fullName>
    </recommendedName>
</protein>
<dbReference type="SUPFAM" id="SSF47769">
    <property type="entry name" value="SAM/Pointed domain"/>
    <property type="match status" value="1"/>
</dbReference>
<dbReference type="PANTHER" id="PTHR12844:SF10">
    <property type="entry name" value="CONNECTOR ENHANCER OF KINASE SUPPRESSOR OF RAS 1"/>
    <property type="match status" value="1"/>
</dbReference>
<dbReference type="PANTHER" id="PTHR12844">
    <property type="entry name" value="CONNECTOR ENCHANCER OF KINASE SUPPRESSOR OF RAS"/>
    <property type="match status" value="1"/>
</dbReference>
<evidence type="ECO:0000259" key="2">
    <source>
        <dbReference type="PROSITE" id="PS51290"/>
    </source>
</evidence>
<dbReference type="Gene3D" id="1.10.150.50">
    <property type="entry name" value="Transcription Factor, Ets-1"/>
    <property type="match status" value="1"/>
</dbReference>
<evidence type="ECO:0000313" key="4">
    <source>
        <dbReference type="Proteomes" id="UP000824540"/>
    </source>
</evidence>
<dbReference type="PROSITE" id="PS51290">
    <property type="entry name" value="CRIC"/>
    <property type="match status" value="1"/>
</dbReference>
<dbReference type="Pfam" id="PF10534">
    <property type="entry name" value="CRIC_ras_sig"/>
    <property type="match status" value="1"/>
</dbReference>
<dbReference type="InterPro" id="IPR051566">
    <property type="entry name" value="CNKSR"/>
</dbReference>
<evidence type="ECO:0000259" key="1">
    <source>
        <dbReference type="PROSITE" id="PS50105"/>
    </source>
</evidence>
<dbReference type="InterPro" id="IPR017874">
    <property type="entry name" value="CRIC_domain"/>
</dbReference>
<proteinExistence type="predicted"/>
<dbReference type="Pfam" id="PF00536">
    <property type="entry name" value="SAM_1"/>
    <property type="match status" value="1"/>
</dbReference>
<name>A0A8T2MZG5_9TELE</name>
<dbReference type="EMBL" id="JAFBMS010000192">
    <property type="protein sequence ID" value="KAG9333555.1"/>
    <property type="molecule type" value="Genomic_DNA"/>
</dbReference>
<dbReference type="AlphaFoldDB" id="A0A8T2MZG5"/>
<dbReference type="Proteomes" id="UP000824540">
    <property type="component" value="Unassembled WGS sequence"/>
</dbReference>
<dbReference type="InterPro" id="IPR013761">
    <property type="entry name" value="SAM/pointed_sf"/>
</dbReference>
<comment type="caution">
    <text evidence="3">The sequence shown here is derived from an EMBL/GenBank/DDBJ whole genome shotgun (WGS) entry which is preliminary data.</text>
</comment>
<evidence type="ECO:0000313" key="3">
    <source>
        <dbReference type="EMBL" id="KAG9333555.1"/>
    </source>
</evidence>
<organism evidence="3 4">
    <name type="scientific">Albula glossodonta</name>
    <name type="common">roundjaw bonefish</name>
    <dbReference type="NCBI Taxonomy" id="121402"/>
    <lineage>
        <taxon>Eukaryota</taxon>
        <taxon>Metazoa</taxon>
        <taxon>Chordata</taxon>
        <taxon>Craniata</taxon>
        <taxon>Vertebrata</taxon>
        <taxon>Euteleostomi</taxon>
        <taxon>Actinopterygii</taxon>
        <taxon>Neopterygii</taxon>
        <taxon>Teleostei</taxon>
        <taxon>Albuliformes</taxon>
        <taxon>Albulidae</taxon>
        <taxon>Albula</taxon>
    </lineage>
</organism>
<accession>A0A8T2MZG5</accession>
<sequence length="229" mass="24740">MESGESKRMAKSLNLSPPEVFSRQAGLEAPVQQYPFGEWQLSGMDLLQLSYCDLEQLGVRKIGHQELILEAVEKLCSLVGLTVSSCLSSLVGLPVSSFLYSLVGLPVSSYLYSLVGLPVSSCLCSLVGLTVSSYLCSLVGLTVSSYLCSPVGLPVNSYLCSLTYSMSGENLRSLTEHLRNVAHSLQMGLQSRWRVNTYDGQSTTKLPSGVLRSVLELITTAKGLFSLLN</sequence>
<dbReference type="InterPro" id="IPR001660">
    <property type="entry name" value="SAM"/>
</dbReference>
<feature type="domain" description="CRIC" evidence="2">
    <location>
        <begin position="170"/>
        <end position="229"/>
    </location>
</feature>
<dbReference type="PROSITE" id="PS50105">
    <property type="entry name" value="SAM_DOMAIN"/>
    <property type="match status" value="1"/>
</dbReference>
<feature type="domain" description="SAM" evidence="1">
    <location>
        <begin position="36"/>
        <end position="78"/>
    </location>
</feature>
<gene>
    <name evidence="3" type="ORF">JZ751_011391</name>
</gene>